<sequence>MVMQEMNWIKILDDESDNRELTELELEEMRSLNLELGETIKFRESIWRQKSRMTWLKDRDSNTAFFHRAVKIKAKRKFVHGMKTGNSWYSEPKELKKKMFNFFRDHFSYPSKKWKMDMVLKFNRLKEVEALKLEVPFCMEEIKEAVWSCDENKAPARAAVLINGTVTNEFKIYIGLRQGDPLSPFLFILVTKVLHLMMDKAEEIGIIEGIKDVIPGQSVTHLQFENDTILFLRADEEVVRNTKYILGCFEIFSGLSINFCKSRIVGFGIEEEFMYRMAAVCKCKIGELLFNCLRVPLEANLRKISSWNGIVERV</sequence>
<keyword evidence="2" id="KW-1185">Reference proteome</keyword>
<dbReference type="Proteomes" id="UP000701853">
    <property type="component" value="Chromosome 11"/>
</dbReference>
<protein>
    <recommendedName>
        <fullName evidence="3">Reverse transcriptase domain-containing protein</fullName>
    </recommendedName>
</protein>
<gene>
    <name evidence="1" type="ORF">CXB51_029692</name>
</gene>
<dbReference type="EMBL" id="JAHUZN010000011">
    <property type="protein sequence ID" value="KAG8479491.1"/>
    <property type="molecule type" value="Genomic_DNA"/>
</dbReference>
<evidence type="ECO:0008006" key="3">
    <source>
        <dbReference type="Google" id="ProtNLM"/>
    </source>
</evidence>
<accession>A0A8J5YG42</accession>
<reference evidence="1 2" key="1">
    <citation type="journal article" date="2021" name="bioRxiv">
        <title>The Gossypium anomalum genome as a resource for cotton improvement and evolutionary analysis of hybrid incompatibility.</title>
        <authorList>
            <person name="Grover C.E."/>
            <person name="Yuan D."/>
            <person name="Arick M.A."/>
            <person name="Miller E.R."/>
            <person name="Hu G."/>
            <person name="Peterson D.G."/>
            <person name="Wendel J.F."/>
            <person name="Udall J.A."/>
        </authorList>
    </citation>
    <scope>NUCLEOTIDE SEQUENCE [LARGE SCALE GENOMIC DNA]</scope>
    <source>
        <strain evidence="1">JFW-Udall</strain>
        <tissue evidence="1">Leaf</tissue>
    </source>
</reference>
<dbReference type="OrthoDB" id="994369at2759"/>
<dbReference type="PANTHER" id="PTHR33116">
    <property type="entry name" value="REVERSE TRANSCRIPTASE ZINC-BINDING DOMAIN-CONTAINING PROTEIN-RELATED-RELATED"/>
    <property type="match status" value="1"/>
</dbReference>
<proteinExistence type="predicted"/>
<name>A0A8J5YG42_9ROSI</name>
<comment type="caution">
    <text evidence="1">The sequence shown here is derived from an EMBL/GenBank/DDBJ whole genome shotgun (WGS) entry which is preliminary data.</text>
</comment>
<evidence type="ECO:0000313" key="1">
    <source>
        <dbReference type="EMBL" id="KAG8479491.1"/>
    </source>
</evidence>
<dbReference type="PANTHER" id="PTHR33116:SF75">
    <property type="entry name" value="RIBONUCLEASE H PROTEIN"/>
    <property type="match status" value="1"/>
</dbReference>
<evidence type="ECO:0000313" key="2">
    <source>
        <dbReference type="Proteomes" id="UP000701853"/>
    </source>
</evidence>
<organism evidence="1 2">
    <name type="scientific">Gossypium anomalum</name>
    <dbReference type="NCBI Taxonomy" id="47600"/>
    <lineage>
        <taxon>Eukaryota</taxon>
        <taxon>Viridiplantae</taxon>
        <taxon>Streptophyta</taxon>
        <taxon>Embryophyta</taxon>
        <taxon>Tracheophyta</taxon>
        <taxon>Spermatophyta</taxon>
        <taxon>Magnoliopsida</taxon>
        <taxon>eudicotyledons</taxon>
        <taxon>Gunneridae</taxon>
        <taxon>Pentapetalae</taxon>
        <taxon>rosids</taxon>
        <taxon>malvids</taxon>
        <taxon>Malvales</taxon>
        <taxon>Malvaceae</taxon>
        <taxon>Malvoideae</taxon>
        <taxon>Gossypium</taxon>
    </lineage>
</organism>
<dbReference type="AlphaFoldDB" id="A0A8J5YG42"/>